<gene>
    <name evidence="2" type="ORF">J2Z75_005679</name>
</gene>
<dbReference type="RefSeq" id="WP_209857129.1">
    <property type="nucleotide sequence ID" value="NZ_JAGGJV010000014.1"/>
</dbReference>
<evidence type="ECO:0000256" key="1">
    <source>
        <dbReference type="SAM" id="Coils"/>
    </source>
</evidence>
<proteinExistence type="predicted"/>
<evidence type="ECO:0000313" key="3">
    <source>
        <dbReference type="Proteomes" id="UP000823786"/>
    </source>
</evidence>
<evidence type="ECO:0000313" key="2">
    <source>
        <dbReference type="EMBL" id="MBP1862148.1"/>
    </source>
</evidence>
<accession>A0ABS4EW52</accession>
<sequence length="141" mass="14820">MEERNISLRLSGPAKIDGKFRKSGEKVNVTEGVLAALIAADVVDRDSVKMIGADVLTSVDFDNAVAHAVAEQVADIRAITERIEAEATDKVAEAERRVSAAQAEAATAIEAARTDAAEKIAAAEARATAAEKAKPVKEPRP</sequence>
<reference evidence="2 3" key="1">
    <citation type="submission" date="2021-03" db="EMBL/GenBank/DDBJ databases">
        <title>Genomic Encyclopedia of Type Strains, Phase IV (KMG-IV): sequencing the most valuable type-strain genomes for metagenomic binning, comparative biology and taxonomic classification.</title>
        <authorList>
            <person name="Goeker M."/>
        </authorList>
    </citation>
    <scope>NUCLEOTIDE SEQUENCE [LARGE SCALE GENOMIC DNA]</scope>
    <source>
        <strain evidence="2 3">DSM 26427</strain>
    </source>
</reference>
<organism evidence="2 3">
    <name type="scientific">Rhizobium herbae</name>
    <dbReference type="NCBI Taxonomy" id="508661"/>
    <lineage>
        <taxon>Bacteria</taxon>
        <taxon>Pseudomonadati</taxon>
        <taxon>Pseudomonadota</taxon>
        <taxon>Alphaproteobacteria</taxon>
        <taxon>Hyphomicrobiales</taxon>
        <taxon>Rhizobiaceae</taxon>
        <taxon>Rhizobium/Agrobacterium group</taxon>
        <taxon>Rhizobium</taxon>
    </lineage>
</organism>
<feature type="coiled-coil region" evidence="1">
    <location>
        <begin position="84"/>
        <end position="133"/>
    </location>
</feature>
<dbReference type="EMBL" id="JAGGJV010000014">
    <property type="protein sequence ID" value="MBP1862148.1"/>
    <property type="molecule type" value="Genomic_DNA"/>
</dbReference>
<keyword evidence="3" id="KW-1185">Reference proteome</keyword>
<keyword evidence="1" id="KW-0175">Coiled coil</keyword>
<dbReference type="Proteomes" id="UP000823786">
    <property type="component" value="Unassembled WGS sequence"/>
</dbReference>
<name>A0ABS4EW52_9HYPH</name>
<protein>
    <submittedName>
        <fullName evidence="2">Uncharacterized protein</fullName>
    </submittedName>
</protein>
<comment type="caution">
    <text evidence="2">The sequence shown here is derived from an EMBL/GenBank/DDBJ whole genome shotgun (WGS) entry which is preliminary data.</text>
</comment>